<gene>
    <name evidence="2" type="ORF">M427DRAFT_60834</name>
</gene>
<keyword evidence="3" id="KW-1185">Reference proteome</keyword>
<dbReference type="AlphaFoldDB" id="A0A139A380"/>
<evidence type="ECO:0000313" key="2">
    <source>
        <dbReference type="EMBL" id="KXS11267.1"/>
    </source>
</evidence>
<protein>
    <submittedName>
        <fullName evidence="2">Uncharacterized protein</fullName>
    </submittedName>
</protein>
<feature type="region of interest" description="Disordered" evidence="1">
    <location>
        <begin position="82"/>
        <end position="185"/>
    </location>
</feature>
<dbReference type="Proteomes" id="UP000070544">
    <property type="component" value="Unassembled WGS sequence"/>
</dbReference>
<proteinExistence type="predicted"/>
<feature type="region of interest" description="Disordered" evidence="1">
    <location>
        <begin position="26"/>
        <end position="52"/>
    </location>
</feature>
<accession>A0A139A380</accession>
<evidence type="ECO:0000256" key="1">
    <source>
        <dbReference type="SAM" id="MobiDB-lite"/>
    </source>
</evidence>
<organism evidence="2 3">
    <name type="scientific">Gonapodya prolifera (strain JEL478)</name>
    <name type="common">Monoblepharis prolifera</name>
    <dbReference type="NCBI Taxonomy" id="1344416"/>
    <lineage>
        <taxon>Eukaryota</taxon>
        <taxon>Fungi</taxon>
        <taxon>Fungi incertae sedis</taxon>
        <taxon>Chytridiomycota</taxon>
        <taxon>Chytridiomycota incertae sedis</taxon>
        <taxon>Monoblepharidomycetes</taxon>
        <taxon>Monoblepharidales</taxon>
        <taxon>Gonapodyaceae</taxon>
        <taxon>Gonapodya</taxon>
    </lineage>
</organism>
<evidence type="ECO:0000313" key="3">
    <source>
        <dbReference type="Proteomes" id="UP000070544"/>
    </source>
</evidence>
<feature type="compositionally biased region" description="Acidic residues" evidence="1">
    <location>
        <begin position="169"/>
        <end position="185"/>
    </location>
</feature>
<feature type="compositionally biased region" description="Basic residues" evidence="1">
    <location>
        <begin position="152"/>
        <end position="164"/>
    </location>
</feature>
<name>A0A139A380_GONPJ</name>
<reference evidence="2 3" key="1">
    <citation type="journal article" date="2015" name="Genome Biol. Evol.">
        <title>Phylogenomic analyses indicate that early fungi evolved digesting cell walls of algal ancestors of land plants.</title>
        <authorList>
            <person name="Chang Y."/>
            <person name="Wang S."/>
            <person name="Sekimoto S."/>
            <person name="Aerts A.L."/>
            <person name="Choi C."/>
            <person name="Clum A."/>
            <person name="LaButti K.M."/>
            <person name="Lindquist E.A."/>
            <person name="Yee Ngan C."/>
            <person name="Ohm R.A."/>
            <person name="Salamov A.A."/>
            <person name="Grigoriev I.V."/>
            <person name="Spatafora J.W."/>
            <person name="Berbee M.L."/>
        </authorList>
    </citation>
    <scope>NUCLEOTIDE SEQUENCE [LARGE SCALE GENOMIC DNA]</scope>
    <source>
        <strain evidence="2 3">JEL478</strain>
    </source>
</reference>
<dbReference type="EMBL" id="KQ965804">
    <property type="protein sequence ID" value="KXS11267.1"/>
    <property type="molecule type" value="Genomic_DNA"/>
</dbReference>
<feature type="compositionally biased region" description="Basic and acidic residues" evidence="1">
    <location>
        <begin position="116"/>
        <end position="128"/>
    </location>
</feature>
<sequence length="185" mass="19922">MNEFSLVSDPNASLRPILQPRSLLHRGLTPAHPGPNELRSAQPADSFIPSSSHNHYTQNLLILGKRSTTTHPLRHAVVDSLRGPKKLSLDESGADSPGAMDIDGATPKTAQAPSARDTKVKGRAEKTKSLGSAATPPPPLGGTAMDVDRQEKKKKKNGGRRRYKKSTELDLEMFGDDEVEPAGMD</sequence>